<sequence length="208" mass="23673">MSKTQSYRLVAGLAGVIGVSMQIAKDGWGMLLYYTVLSNILVFGFMFYLVYAEFKDGSVNNHRTLLRIKGGVMMCITLTFLVYHFMLGPRVAPADFWNVRNFLVHYIAPLAMIVDTLMFDRRRSYDRLDPIKWMSVPIAYLIFAIINGQWLKLAIPGAVDSPYPYYFLNIDKYGVQPVVIYCVVIAIAYALLGYVLMGLKTYIGTKNN</sequence>
<keyword evidence="1" id="KW-1133">Transmembrane helix</keyword>
<feature type="transmembrane region" description="Helical" evidence="1">
    <location>
        <begin position="31"/>
        <end position="52"/>
    </location>
</feature>
<evidence type="ECO:0000313" key="3">
    <source>
        <dbReference type="Proteomes" id="UP000051084"/>
    </source>
</evidence>
<accession>A0A0R1UR43</accession>
<name>A0A0R1UR43_9LACO</name>
<evidence type="ECO:0000256" key="1">
    <source>
        <dbReference type="SAM" id="Phobius"/>
    </source>
</evidence>
<dbReference type="Proteomes" id="UP000051084">
    <property type="component" value="Unassembled WGS sequence"/>
</dbReference>
<gene>
    <name evidence="2" type="ORF">FC21_GL000732</name>
</gene>
<keyword evidence="3" id="KW-1185">Reference proteome</keyword>
<keyword evidence="1" id="KW-0472">Membrane</keyword>
<dbReference type="RefSeq" id="WP_056995390.1">
    <property type="nucleotide sequence ID" value="NZ_AZGC01000018.1"/>
</dbReference>
<reference evidence="2 3" key="1">
    <citation type="journal article" date="2015" name="Genome Announc.">
        <title>Expanding the biotechnology potential of lactobacilli through comparative genomics of 213 strains and associated genera.</title>
        <authorList>
            <person name="Sun Z."/>
            <person name="Harris H.M."/>
            <person name="McCann A."/>
            <person name="Guo C."/>
            <person name="Argimon S."/>
            <person name="Zhang W."/>
            <person name="Yang X."/>
            <person name="Jeffery I.B."/>
            <person name="Cooney J.C."/>
            <person name="Kagawa T.F."/>
            <person name="Liu W."/>
            <person name="Song Y."/>
            <person name="Salvetti E."/>
            <person name="Wrobel A."/>
            <person name="Rasinkangas P."/>
            <person name="Parkhill J."/>
            <person name="Rea M.C."/>
            <person name="O'Sullivan O."/>
            <person name="Ritari J."/>
            <person name="Douillard F.P."/>
            <person name="Paul Ross R."/>
            <person name="Yang R."/>
            <person name="Briner A.E."/>
            <person name="Felis G.E."/>
            <person name="de Vos W.M."/>
            <person name="Barrangou R."/>
            <person name="Klaenhammer T.R."/>
            <person name="Caufield P.W."/>
            <person name="Cui Y."/>
            <person name="Zhang H."/>
            <person name="O'Toole P.W."/>
        </authorList>
    </citation>
    <scope>NUCLEOTIDE SEQUENCE [LARGE SCALE GENOMIC DNA]</scope>
    <source>
        <strain evidence="2 3">DSM 18793</strain>
    </source>
</reference>
<dbReference type="PATRIC" id="fig|1423742.4.peg.761"/>
<keyword evidence="1" id="KW-0812">Transmembrane</keyword>
<evidence type="ECO:0000313" key="2">
    <source>
        <dbReference type="EMBL" id="KRL95628.1"/>
    </source>
</evidence>
<feature type="transmembrane region" description="Helical" evidence="1">
    <location>
        <begin position="103"/>
        <end position="119"/>
    </location>
</feature>
<dbReference type="OrthoDB" id="2339644at2"/>
<dbReference type="NCBIfam" id="NF038065">
    <property type="entry name" value="Pr6Pr"/>
    <property type="match status" value="1"/>
</dbReference>
<evidence type="ECO:0008006" key="4">
    <source>
        <dbReference type="Google" id="ProtNLM"/>
    </source>
</evidence>
<feature type="transmembrane region" description="Helical" evidence="1">
    <location>
        <begin position="131"/>
        <end position="151"/>
    </location>
</feature>
<comment type="caution">
    <text evidence="2">The sequence shown here is derived from an EMBL/GenBank/DDBJ whole genome shotgun (WGS) entry which is preliminary data.</text>
</comment>
<dbReference type="EMBL" id="AZGC01000018">
    <property type="protein sequence ID" value="KRL95628.1"/>
    <property type="molecule type" value="Genomic_DNA"/>
</dbReference>
<feature type="transmembrane region" description="Helical" evidence="1">
    <location>
        <begin position="64"/>
        <end position="83"/>
    </location>
</feature>
<organism evidence="2 3">
    <name type="scientific">Limosilactobacillus equigenerosi DSM 18793 = JCM 14505</name>
    <dbReference type="NCBI Taxonomy" id="1423742"/>
    <lineage>
        <taxon>Bacteria</taxon>
        <taxon>Bacillati</taxon>
        <taxon>Bacillota</taxon>
        <taxon>Bacilli</taxon>
        <taxon>Lactobacillales</taxon>
        <taxon>Lactobacillaceae</taxon>
        <taxon>Limosilactobacillus</taxon>
    </lineage>
</organism>
<feature type="transmembrane region" description="Helical" evidence="1">
    <location>
        <begin position="178"/>
        <end position="199"/>
    </location>
</feature>
<proteinExistence type="predicted"/>
<dbReference type="AlphaFoldDB" id="A0A0R1UR43"/>
<dbReference type="STRING" id="417373.GCA_001570685_00794"/>
<protein>
    <recommendedName>
        <fullName evidence="4">Integral membrane protein</fullName>
    </recommendedName>
</protein>
<dbReference type="InterPro" id="IPR049713">
    <property type="entry name" value="Pr6Pr-like"/>
</dbReference>